<dbReference type="SMART" id="SM00320">
    <property type="entry name" value="WD40"/>
    <property type="match status" value="3"/>
</dbReference>
<evidence type="ECO:0000313" key="10">
    <source>
        <dbReference type="EnsemblMetazoa" id="CapteP106454"/>
    </source>
</evidence>
<evidence type="ECO:0000313" key="11">
    <source>
        <dbReference type="Proteomes" id="UP000014760"/>
    </source>
</evidence>
<evidence type="ECO:0000256" key="6">
    <source>
        <dbReference type="PROSITE-ProRule" id="PRU00221"/>
    </source>
</evidence>
<dbReference type="STRING" id="283909.R7UH92"/>
<feature type="repeat" description="WD" evidence="6">
    <location>
        <begin position="165"/>
        <end position="206"/>
    </location>
</feature>
<dbReference type="PROSITE" id="PS50294">
    <property type="entry name" value="WD_REPEATS_REGION"/>
    <property type="match status" value="2"/>
</dbReference>
<dbReference type="GO" id="GO:0051015">
    <property type="term" value="F:actin filament binding"/>
    <property type="evidence" value="ECO:0007669"/>
    <property type="project" value="TreeGrafter"/>
</dbReference>
<feature type="repeat" description="WD" evidence="6">
    <location>
        <begin position="72"/>
        <end position="106"/>
    </location>
</feature>
<dbReference type="SUPFAM" id="SSF50978">
    <property type="entry name" value="WD40 repeat-like"/>
    <property type="match status" value="1"/>
</dbReference>
<dbReference type="Pfam" id="PF00400">
    <property type="entry name" value="WD40"/>
    <property type="match status" value="3"/>
</dbReference>
<protein>
    <recommendedName>
        <fullName evidence="7">Coronin</fullName>
    </recommendedName>
</protein>
<keyword evidence="5" id="KW-0009">Actin-binding</keyword>
<dbReference type="InterPro" id="IPR001680">
    <property type="entry name" value="WD40_rpt"/>
</dbReference>
<dbReference type="Proteomes" id="UP000014760">
    <property type="component" value="Unassembled WGS sequence"/>
</dbReference>
<accession>R7UH92</accession>
<name>R7UH92_CAPTE</name>
<dbReference type="Gene3D" id="2.130.10.10">
    <property type="entry name" value="YVTN repeat-like/Quinoprotein amine dehydrogenase"/>
    <property type="match status" value="1"/>
</dbReference>
<dbReference type="PROSITE" id="PS00678">
    <property type="entry name" value="WD_REPEATS_1"/>
    <property type="match status" value="1"/>
</dbReference>
<reference evidence="11" key="1">
    <citation type="submission" date="2012-12" db="EMBL/GenBank/DDBJ databases">
        <authorList>
            <person name="Hellsten U."/>
            <person name="Grimwood J."/>
            <person name="Chapman J.A."/>
            <person name="Shapiro H."/>
            <person name="Aerts A."/>
            <person name="Otillar R.P."/>
            <person name="Terry A.Y."/>
            <person name="Boore J.L."/>
            <person name="Simakov O."/>
            <person name="Marletaz F."/>
            <person name="Cho S.-J."/>
            <person name="Edsinger-Gonzales E."/>
            <person name="Havlak P."/>
            <person name="Kuo D.-H."/>
            <person name="Larsson T."/>
            <person name="Lv J."/>
            <person name="Arendt D."/>
            <person name="Savage R."/>
            <person name="Osoegawa K."/>
            <person name="de Jong P."/>
            <person name="Lindberg D.R."/>
            <person name="Seaver E.C."/>
            <person name="Weisblat D.A."/>
            <person name="Putnam N.H."/>
            <person name="Grigoriev I.V."/>
            <person name="Rokhsar D.S."/>
        </authorList>
    </citation>
    <scope>NUCLEOTIDE SEQUENCE</scope>
    <source>
        <strain evidence="11">I ESC-2004</strain>
    </source>
</reference>
<organism evidence="9">
    <name type="scientific">Capitella teleta</name>
    <name type="common">Polychaete worm</name>
    <dbReference type="NCBI Taxonomy" id="283909"/>
    <lineage>
        <taxon>Eukaryota</taxon>
        <taxon>Metazoa</taxon>
        <taxon>Spiralia</taxon>
        <taxon>Lophotrochozoa</taxon>
        <taxon>Annelida</taxon>
        <taxon>Polychaeta</taxon>
        <taxon>Sedentaria</taxon>
        <taxon>Scolecida</taxon>
        <taxon>Capitellidae</taxon>
        <taxon>Capitella</taxon>
    </lineage>
</organism>
<evidence type="ECO:0000256" key="2">
    <source>
        <dbReference type="ARBA" id="ARBA00022574"/>
    </source>
</evidence>
<sequence length="403" mass="45557">MRSSKFRHVFGSPAKKDKCYECVKITRETHDSSFCAVNPKFIAIVTECSGGGSFLVLPLERTGRVDPNAPRICGHKGPVLDIKWNPFNDHVIASCSHDTTVKLWQIPERGLHGNLTEWLVDLHGHQRKVGYVEWHPVAENILLSAGYDFKVILWNTQTAEPISIIDVHHDTIFSIAWNRDGSLFATTSKDHKLRIIDPREGHVVAETIAHQGTKASKAVFLPGNRVFTTGFSRMNERQYAVWDMKNMSKPLKMDQIDCSSGVIVPYYDYDTNVVFLAGKGDGNIRYYEIVPEPPYAHYLSQYQSGMPQRSLGVMPKRGVDLKKCEIVRFYKLHTGKDLCEPVSMIVPRKSEMFQEDIFPPTASACPSLSADEWLSGQNRDPILVSLKVCHFCFDCKTQKSCSF</sequence>
<evidence type="ECO:0000259" key="8">
    <source>
        <dbReference type="SMART" id="SM01166"/>
    </source>
</evidence>
<dbReference type="OrthoDB" id="1850764at2759"/>
<dbReference type="Pfam" id="PF16300">
    <property type="entry name" value="WD40_4"/>
    <property type="match status" value="1"/>
</dbReference>
<dbReference type="PANTHER" id="PTHR10856:SF44">
    <property type="entry name" value="CORONIN"/>
    <property type="match status" value="1"/>
</dbReference>
<dbReference type="InterPro" id="IPR015048">
    <property type="entry name" value="DUF1899"/>
</dbReference>
<dbReference type="HOGENOM" id="CLU_026859_4_0_1"/>
<evidence type="ECO:0000256" key="1">
    <source>
        <dbReference type="ARBA" id="ARBA00009482"/>
    </source>
</evidence>
<dbReference type="InterPro" id="IPR019775">
    <property type="entry name" value="WD40_repeat_CS"/>
</dbReference>
<evidence type="ECO:0000256" key="5">
    <source>
        <dbReference type="ARBA" id="ARBA00023203"/>
    </source>
</evidence>
<dbReference type="InterPro" id="IPR015943">
    <property type="entry name" value="WD40/YVTN_repeat-like_dom_sf"/>
</dbReference>
<keyword evidence="4" id="KW-0175">Coiled coil</keyword>
<gene>
    <name evidence="9" type="ORF">CAPTEDRAFT_106454</name>
</gene>
<keyword evidence="2 6" id="KW-0853">WD repeat</keyword>
<dbReference type="Pfam" id="PF08953">
    <property type="entry name" value="DUF1899"/>
    <property type="match status" value="1"/>
</dbReference>
<dbReference type="InterPro" id="IPR036322">
    <property type="entry name" value="WD40_repeat_dom_sf"/>
</dbReference>
<reference evidence="9 11" key="2">
    <citation type="journal article" date="2013" name="Nature">
        <title>Insights into bilaterian evolution from three spiralian genomes.</title>
        <authorList>
            <person name="Simakov O."/>
            <person name="Marletaz F."/>
            <person name="Cho S.J."/>
            <person name="Edsinger-Gonzales E."/>
            <person name="Havlak P."/>
            <person name="Hellsten U."/>
            <person name="Kuo D.H."/>
            <person name="Larsson T."/>
            <person name="Lv J."/>
            <person name="Arendt D."/>
            <person name="Savage R."/>
            <person name="Osoegawa K."/>
            <person name="de Jong P."/>
            <person name="Grimwood J."/>
            <person name="Chapman J.A."/>
            <person name="Shapiro H."/>
            <person name="Aerts A."/>
            <person name="Otillar R.P."/>
            <person name="Terry A.Y."/>
            <person name="Boore J.L."/>
            <person name="Grigoriev I.V."/>
            <person name="Lindberg D.R."/>
            <person name="Seaver E.C."/>
            <person name="Weisblat D.A."/>
            <person name="Putnam N.H."/>
            <person name="Rokhsar D.S."/>
        </authorList>
    </citation>
    <scope>NUCLEOTIDE SEQUENCE</scope>
    <source>
        <strain evidence="9 11">I ESC-2004</strain>
    </source>
</reference>
<dbReference type="SMART" id="SM01166">
    <property type="entry name" value="DUF1899"/>
    <property type="match status" value="1"/>
</dbReference>
<comment type="similarity">
    <text evidence="1 7">Belongs to the WD repeat coronin family.</text>
</comment>
<dbReference type="PANTHER" id="PTHR10856">
    <property type="entry name" value="CORONIN"/>
    <property type="match status" value="1"/>
</dbReference>
<reference evidence="10" key="3">
    <citation type="submission" date="2015-06" db="UniProtKB">
        <authorList>
            <consortium name="EnsemblMetazoa"/>
        </authorList>
    </citation>
    <scope>IDENTIFICATION</scope>
</reference>
<dbReference type="PROSITE" id="PS50082">
    <property type="entry name" value="WD_REPEATS_2"/>
    <property type="match status" value="3"/>
</dbReference>
<keyword evidence="3 7" id="KW-0677">Repeat</keyword>
<keyword evidence="11" id="KW-1185">Reference proteome</keyword>
<dbReference type="InterPro" id="IPR015505">
    <property type="entry name" value="Coronin"/>
</dbReference>
<dbReference type="EnsemblMetazoa" id="CapteT106454">
    <property type="protein sequence ID" value="CapteP106454"/>
    <property type="gene ID" value="CapteG106454"/>
</dbReference>
<dbReference type="FunFam" id="2.130.10.10:FF:000502">
    <property type="entry name" value="Coronin"/>
    <property type="match status" value="1"/>
</dbReference>
<dbReference type="EMBL" id="KB301107">
    <property type="protein sequence ID" value="ELU05914.1"/>
    <property type="molecule type" value="Genomic_DNA"/>
</dbReference>
<evidence type="ECO:0000256" key="7">
    <source>
        <dbReference type="RuleBase" id="RU280818"/>
    </source>
</evidence>
<dbReference type="AlphaFoldDB" id="R7UH92"/>
<dbReference type="EMBL" id="AMQN01007659">
    <property type="status" value="NOT_ANNOTATED_CDS"/>
    <property type="molecule type" value="Genomic_DNA"/>
</dbReference>
<feature type="domain" description="DUF1899" evidence="8">
    <location>
        <begin position="1"/>
        <end position="63"/>
    </location>
</feature>
<evidence type="ECO:0000313" key="9">
    <source>
        <dbReference type="EMBL" id="ELU05914.1"/>
    </source>
</evidence>
<evidence type="ECO:0000256" key="4">
    <source>
        <dbReference type="ARBA" id="ARBA00023054"/>
    </source>
</evidence>
<proteinExistence type="inferred from homology"/>
<dbReference type="OMA" id="EREMAIW"/>
<dbReference type="SMART" id="SM01167">
    <property type="entry name" value="DUF1900"/>
    <property type="match status" value="1"/>
</dbReference>
<feature type="repeat" description="WD" evidence="6">
    <location>
        <begin position="122"/>
        <end position="164"/>
    </location>
</feature>
<evidence type="ECO:0000256" key="3">
    <source>
        <dbReference type="ARBA" id="ARBA00022737"/>
    </source>
</evidence>